<dbReference type="InterPro" id="IPR051534">
    <property type="entry name" value="CBASS_pafABC_assoc_protein"/>
</dbReference>
<dbReference type="InterPro" id="IPR036390">
    <property type="entry name" value="WH_DNA-bd_sf"/>
</dbReference>
<proteinExistence type="predicted"/>
<dbReference type="InterPro" id="IPR026881">
    <property type="entry name" value="WYL_dom"/>
</dbReference>
<sequence length="245" mass="27236">MYRTPPARYRPRRRAVLVRGTDPAQYWPERWRHGSRGCTADRLAEEFEVSVRTIKRDLTALENSGVPIWARPGPGGGYGLANRATLPPVSLTPAQAVALLAAVSIASEATYADLARSGVNKILDVLDPGTRAQANELARRIWVNKAPSLSRVVRSAIEEAMLDQRVARIHYLSGSGAETVREVEPIMFGARNDRWYLIGWCRLRDEVRWFLVERIQRANVTATPCSGHEIHEVGEPPVTARHVGG</sequence>
<dbReference type="Pfam" id="PF13280">
    <property type="entry name" value="WYL"/>
    <property type="match status" value="1"/>
</dbReference>
<dbReference type="AlphaFoldDB" id="A0A6G8FMB6"/>
<gene>
    <name evidence="3" type="ORF">G7067_10580</name>
</gene>
<dbReference type="Pfam" id="PF08279">
    <property type="entry name" value="HTH_11"/>
    <property type="match status" value="1"/>
</dbReference>
<dbReference type="PANTHER" id="PTHR34580">
    <property type="match status" value="1"/>
</dbReference>
<feature type="domain" description="Helix-turn-helix type 11" evidence="1">
    <location>
        <begin position="38"/>
        <end position="78"/>
    </location>
</feature>
<organism evidence="3 4">
    <name type="scientific">Leucobacter insecticola</name>
    <dbReference type="NCBI Taxonomy" id="2714934"/>
    <lineage>
        <taxon>Bacteria</taxon>
        <taxon>Bacillati</taxon>
        <taxon>Actinomycetota</taxon>
        <taxon>Actinomycetes</taxon>
        <taxon>Micrococcales</taxon>
        <taxon>Microbacteriaceae</taxon>
        <taxon>Leucobacter</taxon>
    </lineage>
</organism>
<dbReference type="InterPro" id="IPR013196">
    <property type="entry name" value="HTH_11"/>
</dbReference>
<dbReference type="InterPro" id="IPR036388">
    <property type="entry name" value="WH-like_DNA-bd_sf"/>
</dbReference>
<evidence type="ECO:0000313" key="4">
    <source>
        <dbReference type="Proteomes" id="UP000501387"/>
    </source>
</evidence>
<dbReference type="KEGG" id="lins:G7067_10580"/>
<protein>
    <submittedName>
        <fullName evidence="3">WYL domain-containing protein</fullName>
    </submittedName>
</protein>
<evidence type="ECO:0000259" key="2">
    <source>
        <dbReference type="Pfam" id="PF13280"/>
    </source>
</evidence>
<dbReference type="PANTHER" id="PTHR34580:SF1">
    <property type="entry name" value="PROTEIN PAFC"/>
    <property type="match status" value="1"/>
</dbReference>
<feature type="domain" description="WYL" evidence="2">
    <location>
        <begin position="155"/>
        <end position="219"/>
    </location>
</feature>
<dbReference type="SUPFAM" id="SSF46785">
    <property type="entry name" value="Winged helix' DNA-binding domain"/>
    <property type="match status" value="1"/>
</dbReference>
<reference evidence="3 4" key="1">
    <citation type="submission" date="2020-03" db="EMBL/GenBank/DDBJ databases">
        <title>Leucobacter sp. nov., isolated from beetles.</title>
        <authorList>
            <person name="Hyun D.-W."/>
            <person name="Bae J.-W."/>
        </authorList>
    </citation>
    <scope>NUCLEOTIDE SEQUENCE [LARGE SCALE GENOMIC DNA]</scope>
    <source>
        <strain evidence="3 4">HDW9B</strain>
    </source>
</reference>
<accession>A0A6G8FMB6</accession>
<dbReference type="Proteomes" id="UP000501387">
    <property type="component" value="Chromosome"/>
</dbReference>
<dbReference type="EMBL" id="CP049934">
    <property type="protein sequence ID" value="QIM17439.1"/>
    <property type="molecule type" value="Genomic_DNA"/>
</dbReference>
<evidence type="ECO:0000259" key="1">
    <source>
        <dbReference type="Pfam" id="PF08279"/>
    </source>
</evidence>
<dbReference type="Gene3D" id="1.10.10.10">
    <property type="entry name" value="Winged helix-like DNA-binding domain superfamily/Winged helix DNA-binding domain"/>
    <property type="match status" value="1"/>
</dbReference>
<name>A0A6G8FMB6_9MICO</name>
<dbReference type="PROSITE" id="PS52050">
    <property type="entry name" value="WYL"/>
    <property type="match status" value="1"/>
</dbReference>
<evidence type="ECO:0000313" key="3">
    <source>
        <dbReference type="EMBL" id="QIM17439.1"/>
    </source>
</evidence>
<keyword evidence="4" id="KW-1185">Reference proteome</keyword>